<name>A0A433XEB5_9HYPH</name>
<dbReference type="Gene3D" id="3.30.70.360">
    <property type="match status" value="1"/>
</dbReference>
<dbReference type="Proteomes" id="UP000281547">
    <property type="component" value="Unassembled WGS sequence"/>
</dbReference>
<evidence type="ECO:0000313" key="3">
    <source>
        <dbReference type="Proteomes" id="UP000281547"/>
    </source>
</evidence>
<keyword evidence="3" id="KW-1185">Reference proteome</keyword>
<dbReference type="PANTHER" id="PTHR43808:SF25">
    <property type="entry name" value="PEPTIDASE M20 DIMERISATION DOMAIN-CONTAINING PROTEIN"/>
    <property type="match status" value="1"/>
</dbReference>
<proteinExistence type="predicted"/>
<accession>A0A433XEB5</accession>
<organism evidence="2 3">
    <name type="scientific">Arsenicitalea aurantiaca</name>
    <dbReference type="NCBI Taxonomy" id="1783274"/>
    <lineage>
        <taxon>Bacteria</taxon>
        <taxon>Pseudomonadati</taxon>
        <taxon>Pseudomonadota</taxon>
        <taxon>Alphaproteobacteria</taxon>
        <taxon>Hyphomicrobiales</taxon>
        <taxon>Devosiaceae</taxon>
        <taxon>Arsenicitalea</taxon>
    </lineage>
</organism>
<dbReference type="RefSeq" id="WP_127187418.1">
    <property type="nucleotide sequence ID" value="NZ_RZNJ01000002.1"/>
</dbReference>
<comment type="caution">
    <text evidence="2">The sequence shown here is derived from an EMBL/GenBank/DDBJ whole genome shotgun (WGS) entry which is preliminary data.</text>
</comment>
<dbReference type="InterPro" id="IPR050072">
    <property type="entry name" value="Peptidase_M20A"/>
</dbReference>
<sequence>MIDEAEGDVIGLLQALVGLQHDGEEAVQSLVIQRLSAAGADVEALRYEPRDVPLVDEFAAGAADARGERRSIVGRFDGQAAEGRSLIIFAHPDSEPTASARHWSRPPFSASIHDGRVYGWGIADDLAGVATGIAAMEMIARAGIRLAGDVIFASTPSKNNARGVAAVLHQGYDADAALYLHPAESGVGMHEIKALTSGQLEFAITVSGMPPETHEPGQTAFSHLGVNPLDKALALIWALKALDAERATRVTHRLLDAAVGRSTNLMISSIDFGGTAPLWRMPETLTFSGAISFPPGEKLEAVQKEVEAALHAAIAADPFLTENPPRLDWLSGVTGIEVAATHPLYQTLSDAIAEVCGFEPEVNPMHTSSDIRNPIVQKGIPTLGFGPLCGDLTHAGGIDEWVDREDYLRAVKVTAASIIGWCGVVQ</sequence>
<dbReference type="AlphaFoldDB" id="A0A433XEB5"/>
<dbReference type="InterPro" id="IPR002933">
    <property type="entry name" value="Peptidase_M20"/>
</dbReference>
<dbReference type="GO" id="GO:0016787">
    <property type="term" value="F:hydrolase activity"/>
    <property type="evidence" value="ECO:0007669"/>
    <property type="project" value="UniProtKB-KW"/>
</dbReference>
<dbReference type="EMBL" id="RZNJ01000002">
    <property type="protein sequence ID" value="RUT32461.1"/>
    <property type="molecule type" value="Genomic_DNA"/>
</dbReference>
<reference evidence="2 3" key="1">
    <citation type="journal article" date="2016" name="Int. J. Syst. Evol. Microbiol.">
        <title>Arsenicitalea aurantiaca gen. nov., sp. nov., a new member of the family Hyphomicrobiaceae, isolated from high-arsenic sediment.</title>
        <authorList>
            <person name="Mu Y."/>
            <person name="Zhou L."/>
            <person name="Zeng X.C."/>
            <person name="Liu L."/>
            <person name="Pan Y."/>
            <person name="Chen X."/>
            <person name="Wang J."/>
            <person name="Li S."/>
            <person name="Li W.J."/>
            <person name="Wang Y."/>
        </authorList>
    </citation>
    <scope>NUCLEOTIDE SEQUENCE [LARGE SCALE GENOMIC DNA]</scope>
    <source>
        <strain evidence="2 3">42-50</strain>
    </source>
</reference>
<dbReference type="PANTHER" id="PTHR43808">
    <property type="entry name" value="ACETYLORNITHINE DEACETYLASE"/>
    <property type="match status" value="1"/>
</dbReference>
<dbReference type="Gene3D" id="3.40.630.10">
    <property type="entry name" value="Zn peptidases"/>
    <property type="match status" value="1"/>
</dbReference>
<evidence type="ECO:0000256" key="1">
    <source>
        <dbReference type="ARBA" id="ARBA00022801"/>
    </source>
</evidence>
<evidence type="ECO:0000313" key="2">
    <source>
        <dbReference type="EMBL" id="RUT32461.1"/>
    </source>
</evidence>
<dbReference type="Pfam" id="PF01546">
    <property type="entry name" value="Peptidase_M20"/>
    <property type="match status" value="1"/>
</dbReference>
<dbReference type="SUPFAM" id="SSF53187">
    <property type="entry name" value="Zn-dependent exopeptidases"/>
    <property type="match status" value="1"/>
</dbReference>
<protein>
    <submittedName>
        <fullName evidence="2">M20/M25/M40 family metallo-hydrolase</fullName>
    </submittedName>
</protein>
<gene>
    <name evidence="2" type="ORF">EMQ25_04705</name>
</gene>
<keyword evidence="1 2" id="KW-0378">Hydrolase</keyword>
<dbReference type="OrthoDB" id="9809784at2"/>